<sequence>MHRRNFLLGTSAAALTACSRSLPPPEIQAAPPNAKIQRIYVATQHGDLETFRNFGNPRVNRTRYFEADISIPPGHTPGKIETAPHPDPEKHFALVGAEEHDLGGFLRALDSGPGEKDRVAIFVHGYNTNIQQAGLRLAQLKTDYLVPFPTIAFAWPSSGQLLGYVYDRDSVLFARDGLENLIREVRRRTGRKIVLAAHSMGTFLSMEVMRSMALKSPGDPAHHIDELYLISPDIDAQVFERQIAPIRPLPDPFFVVSAPGDRALRLSSFITGEAQRLGVVTQNEALSARGIQFIDVGRFAGDDRLGHNVPFNSPGAIRALSRQLADGGRLLL</sequence>
<accession>A0A0J9E4Z9</accession>
<dbReference type="EMBL" id="LFTY01000002">
    <property type="protein sequence ID" value="KMW57816.1"/>
    <property type="molecule type" value="Genomic_DNA"/>
</dbReference>
<organism evidence="1 2">
    <name type="scientific">Candidatus Rhodobacter oscarellae</name>
    <dbReference type="NCBI Taxonomy" id="1675527"/>
    <lineage>
        <taxon>Bacteria</taxon>
        <taxon>Pseudomonadati</taxon>
        <taxon>Pseudomonadota</taxon>
        <taxon>Alphaproteobacteria</taxon>
        <taxon>Rhodobacterales</taxon>
        <taxon>Rhodobacter group</taxon>
        <taxon>Rhodobacter</taxon>
    </lineage>
</organism>
<dbReference type="STRING" id="1675527.AIOL_002784"/>
<proteinExistence type="predicted"/>
<comment type="caution">
    <text evidence="1">The sequence shown here is derived from an EMBL/GenBank/DDBJ whole genome shotgun (WGS) entry which is preliminary data.</text>
</comment>
<dbReference type="AlphaFoldDB" id="A0A0J9E4Z9"/>
<protein>
    <submittedName>
        <fullName evidence="1">Putative lipoprotein</fullName>
    </submittedName>
</protein>
<dbReference type="SUPFAM" id="SSF53474">
    <property type="entry name" value="alpha/beta-Hydrolases"/>
    <property type="match status" value="1"/>
</dbReference>
<dbReference type="RefSeq" id="WP_049643500.1">
    <property type="nucleotide sequence ID" value="NZ_LFTY01000002.1"/>
</dbReference>
<dbReference type="PANTHER" id="PTHR36513">
    <property type="entry name" value="ABC TRANSMEMBRANE TYPE-1 DOMAIN-CONTAINING PROTEIN"/>
    <property type="match status" value="1"/>
</dbReference>
<keyword evidence="1" id="KW-0449">Lipoprotein</keyword>
<gene>
    <name evidence="1" type="ORF">AIOL_002784</name>
</gene>
<dbReference type="InterPro" id="IPR010297">
    <property type="entry name" value="DUF900_hydrolase"/>
</dbReference>
<dbReference type="OrthoDB" id="9797755at2"/>
<dbReference type="Gene3D" id="3.40.50.1820">
    <property type="entry name" value="alpha/beta hydrolase"/>
    <property type="match status" value="1"/>
</dbReference>
<dbReference type="PROSITE" id="PS51257">
    <property type="entry name" value="PROKAR_LIPOPROTEIN"/>
    <property type="match status" value="1"/>
</dbReference>
<evidence type="ECO:0000313" key="1">
    <source>
        <dbReference type="EMBL" id="KMW57816.1"/>
    </source>
</evidence>
<keyword evidence="2" id="KW-1185">Reference proteome</keyword>
<name>A0A0J9E4Z9_9RHOB</name>
<dbReference type="Pfam" id="PF05990">
    <property type="entry name" value="DUF900"/>
    <property type="match status" value="1"/>
</dbReference>
<dbReference type="Proteomes" id="UP000037178">
    <property type="component" value="Unassembled WGS sequence"/>
</dbReference>
<dbReference type="PANTHER" id="PTHR36513:SF1">
    <property type="entry name" value="TRANSMEMBRANE PROTEIN"/>
    <property type="match status" value="1"/>
</dbReference>
<dbReference type="PATRIC" id="fig|1675527.3.peg.2914"/>
<evidence type="ECO:0000313" key="2">
    <source>
        <dbReference type="Proteomes" id="UP000037178"/>
    </source>
</evidence>
<dbReference type="InterPro" id="IPR029058">
    <property type="entry name" value="AB_hydrolase_fold"/>
</dbReference>
<reference evidence="1 2" key="1">
    <citation type="submission" date="2015-06" db="EMBL/GenBank/DDBJ databases">
        <title>Draft genome sequence of an Alphaproteobacteria species associated to the Mediterranean sponge Oscarella lobularis.</title>
        <authorList>
            <person name="Jourda C."/>
            <person name="Santini S."/>
            <person name="Claverie J.-M."/>
        </authorList>
    </citation>
    <scope>NUCLEOTIDE SEQUENCE [LARGE SCALE GENOMIC DNA]</scope>
    <source>
        <strain evidence="1">IGS</strain>
    </source>
</reference>